<comment type="caution">
    <text evidence="2">The sequence shown here is derived from an EMBL/GenBank/DDBJ whole genome shotgun (WGS) entry which is preliminary data.</text>
</comment>
<accession>A0ABM8QTQ2</accession>
<keyword evidence="3" id="KW-1185">Reference proteome</keyword>
<dbReference type="Proteomes" id="UP000672526">
    <property type="component" value="Unassembled WGS sequence"/>
</dbReference>
<proteinExistence type="predicted"/>
<sequence>MNGGKVCGGVDAARVQHARICPGMIASGLLTGDDGSRSETGNGDDSDGEIGSGKQAKLPDRAQKDKPKYPSNGPY</sequence>
<name>A0ABM8QTQ2_9BURK</name>
<dbReference type="RefSeq" id="WP_211610216.1">
    <property type="nucleotide sequence ID" value="NZ_CAJNBK010000002.1"/>
</dbReference>
<reference evidence="2 3" key="1">
    <citation type="submission" date="2021-02" db="EMBL/GenBank/DDBJ databases">
        <authorList>
            <person name="Vanwijnsberghe S."/>
        </authorList>
    </citation>
    <scope>NUCLEOTIDE SEQUENCE [LARGE SCALE GENOMIC DNA]</scope>
    <source>
        <strain evidence="2 3">LMG 31837</strain>
    </source>
</reference>
<evidence type="ECO:0000313" key="3">
    <source>
        <dbReference type="Proteomes" id="UP000672526"/>
    </source>
</evidence>
<feature type="compositionally biased region" description="Basic and acidic residues" evidence="1">
    <location>
        <begin position="57"/>
        <end position="68"/>
    </location>
</feature>
<organism evidence="2 3">
    <name type="scientific">Paraburkholderia haematera</name>
    <dbReference type="NCBI Taxonomy" id="2793077"/>
    <lineage>
        <taxon>Bacteria</taxon>
        <taxon>Pseudomonadati</taxon>
        <taxon>Pseudomonadota</taxon>
        <taxon>Betaproteobacteria</taxon>
        <taxon>Burkholderiales</taxon>
        <taxon>Burkholderiaceae</taxon>
        <taxon>Paraburkholderia</taxon>
    </lineage>
</organism>
<evidence type="ECO:0000256" key="1">
    <source>
        <dbReference type="SAM" id="MobiDB-lite"/>
    </source>
</evidence>
<feature type="region of interest" description="Disordered" evidence="1">
    <location>
        <begin position="26"/>
        <end position="75"/>
    </location>
</feature>
<gene>
    <name evidence="2" type="ORF">R69888_01327</name>
</gene>
<evidence type="ECO:0000313" key="2">
    <source>
        <dbReference type="EMBL" id="CAE6714921.1"/>
    </source>
</evidence>
<protein>
    <submittedName>
        <fullName evidence="2">Uncharacterized protein</fullName>
    </submittedName>
</protein>
<dbReference type="EMBL" id="CAJNBK010000002">
    <property type="protein sequence ID" value="CAE6714921.1"/>
    <property type="molecule type" value="Genomic_DNA"/>
</dbReference>